<dbReference type="GO" id="GO:0003729">
    <property type="term" value="F:mRNA binding"/>
    <property type="evidence" value="ECO:0007669"/>
    <property type="project" value="UniProtKB-UniRule"/>
</dbReference>
<feature type="domain" description="YTH" evidence="3">
    <location>
        <begin position="203"/>
        <end position="343"/>
    </location>
</feature>
<dbReference type="AlphaFoldDB" id="A0A1D1XE93"/>
<comment type="similarity">
    <text evidence="1">Belongs to the YTHDF family.</text>
</comment>
<name>A0A1D1XE93_9ARAE</name>
<dbReference type="GO" id="GO:1990247">
    <property type="term" value="F:N6-methyladenosine-containing RNA reader activity"/>
    <property type="evidence" value="ECO:0007669"/>
    <property type="project" value="UniProtKB-UniRule"/>
</dbReference>
<sequence>MASEKEIKKLDEVVEENKISGSIKKLQEQNLASRKDVSFSDSPPLISSSSDAPNVDRTHRDCKLVSPPVSTYGYLYEGCNGICSRLDTQGSVGSQKDVKIPYPVYHPSGKVPSFNNQGRGQLFQGRGIGNFRLNGQTSVDNNREKLVGNRSRGFDFSNELTRGPRANGREGSLSLLSTKSSLDSLTLREKYNLQDFQIKYEAAKFFMIKSYSEDDIHKSIKYNVWSSTFNGNKKLDAAFREKEARTKEATKCPIFLFFSVNSSGQFIGLAEMTGWVDFNKTMDFWQQDKWHGFFPVTWHIIKDIPNGLFRNIILQNNDNRAVTYSRDTQEIGLLQGLKMLYIFKTFQVKTSILDDFGFYEEKEEKERSLRARRSTALEHPGVATLNTNSSMKHRETTTRMQFSSRSNGTLNNGAASLVALTKNLSINAHRYSGTG</sequence>
<keyword evidence="1" id="KW-0694">RNA-binding</keyword>
<feature type="region of interest" description="Disordered" evidence="2">
    <location>
        <begin position="30"/>
        <end position="59"/>
    </location>
</feature>
<evidence type="ECO:0000313" key="4">
    <source>
        <dbReference type="EMBL" id="JAT40709.1"/>
    </source>
</evidence>
<dbReference type="GO" id="GO:0005737">
    <property type="term" value="C:cytoplasm"/>
    <property type="evidence" value="ECO:0007669"/>
    <property type="project" value="TreeGrafter"/>
</dbReference>
<dbReference type="Pfam" id="PF04146">
    <property type="entry name" value="YTH"/>
    <property type="match status" value="1"/>
</dbReference>
<evidence type="ECO:0000256" key="1">
    <source>
        <dbReference type="RuleBase" id="RU369095"/>
    </source>
</evidence>
<dbReference type="InterPro" id="IPR007275">
    <property type="entry name" value="YTH_domain"/>
</dbReference>
<proteinExistence type="inferred from homology"/>
<dbReference type="PANTHER" id="PTHR12357">
    <property type="entry name" value="YTH YT521-B HOMOLOGY DOMAIN-CONTAINING"/>
    <property type="match status" value="1"/>
</dbReference>
<dbReference type="Gene3D" id="3.10.590.10">
    <property type="entry name" value="ph1033 like domains"/>
    <property type="match status" value="1"/>
</dbReference>
<organism evidence="4">
    <name type="scientific">Anthurium amnicola</name>
    <dbReference type="NCBI Taxonomy" id="1678845"/>
    <lineage>
        <taxon>Eukaryota</taxon>
        <taxon>Viridiplantae</taxon>
        <taxon>Streptophyta</taxon>
        <taxon>Embryophyta</taxon>
        <taxon>Tracheophyta</taxon>
        <taxon>Spermatophyta</taxon>
        <taxon>Magnoliopsida</taxon>
        <taxon>Liliopsida</taxon>
        <taxon>Araceae</taxon>
        <taxon>Pothoideae</taxon>
        <taxon>Potheae</taxon>
        <taxon>Anthurium</taxon>
    </lineage>
</organism>
<dbReference type="PANTHER" id="PTHR12357:SF95">
    <property type="entry name" value="YTH DOMAIN-CONTAINING FAMILY PROTEIN"/>
    <property type="match status" value="1"/>
</dbReference>
<comment type="function">
    <text evidence="1">Specifically recognizes and binds N6-methyladenosine (m6A)-containing RNAs, and regulates mRNA stability. M6A is a modification present at internal sites of mRNAs and some non-coding RNAs and plays a role in mRNA stability and processing.</text>
</comment>
<dbReference type="GO" id="GO:0061157">
    <property type="term" value="P:mRNA destabilization"/>
    <property type="evidence" value="ECO:0007669"/>
    <property type="project" value="TreeGrafter"/>
</dbReference>
<evidence type="ECO:0000259" key="3">
    <source>
        <dbReference type="PROSITE" id="PS50882"/>
    </source>
</evidence>
<dbReference type="PROSITE" id="PS50882">
    <property type="entry name" value="YTH"/>
    <property type="match status" value="1"/>
</dbReference>
<dbReference type="EMBL" id="GDJX01027227">
    <property type="protein sequence ID" value="JAT40709.1"/>
    <property type="molecule type" value="Transcribed_RNA"/>
</dbReference>
<accession>A0A1D1XE93</accession>
<evidence type="ECO:0000256" key="2">
    <source>
        <dbReference type="SAM" id="MobiDB-lite"/>
    </source>
</evidence>
<gene>
    <name evidence="4" type="primary">YTHDF2_14</name>
    <name evidence="4" type="ORF">g.25204</name>
</gene>
<dbReference type="CDD" id="cd21134">
    <property type="entry name" value="YTH"/>
    <property type="match status" value="1"/>
</dbReference>
<reference evidence="4" key="1">
    <citation type="submission" date="2015-07" db="EMBL/GenBank/DDBJ databases">
        <title>Transcriptome Assembly of Anthurium amnicola.</title>
        <authorList>
            <person name="Suzuki J."/>
        </authorList>
    </citation>
    <scope>NUCLEOTIDE SEQUENCE</scope>
</reference>
<feature type="compositionally biased region" description="Low complexity" evidence="2">
    <location>
        <begin position="39"/>
        <end position="51"/>
    </location>
</feature>
<dbReference type="InterPro" id="IPR045168">
    <property type="entry name" value="YTH_prot"/>
</dbReference>
<protein>
    <recommendedName>
        <fullName evidence="1">YTH domain-containing family protein</fullName>
    </recommendedName>
</protein>